<dbReference type="Proteomes" id="UP000192223">
    <property type="component" value="Unplaced"/>
</dbReference>
<dbReference type="STRING" id="224129.A0A1W4WYF7"/>
<dbReference type="OrthoDB" id="666972at2759"/>
<dbReference type="EC" id="1.15.1.1" evidence="2"/>
<dbReference type="SUPFAM" id="SSF55008">
    <property type="entry name" value="HMA, heavy metal-associated domain"/>
    <property type="match status" value="1"/>
</dbReference>
<evidence type="ECO:0000313" key="12">
    <source>
        <dbReference type="RefSeq" id="XP_018328911.1"/>
    </source>
</evidence>
<evidence type="ECO:0000256" key="7">
    <source>
        <dbReference type="ARBA" id="ARBA00025798"/>
    </source>
</evidence>
<organism evidence="11 12">
    <name type="scientific">Agrilus planipennis</name>
    <name type="common">Emerald ash borer</name>
    <name type="synonym">Agrilus marcopoli</name>
    <dbReference type="NCBI Taxonomy" id="224129"/>
    <lineage>
        <taxon>Eukaryota</taxon>
        <taxon>Metazoa</taxon>
        <taxon>Ecdysozoa</taxon>
        <taxon>Arthropoda</taxon>
        <taxon>Hexapoda</taxon>
        <taxon>Insecta</taxon>
        <taxon>Pterygota</taxon>
        <taxon>Neoptera</taxon>
        <taxon>Endopterygota</taxon>
        <taxon>Coleoptera</taxon>
        <taxon>Polyphaga</taxon>
        <taxon>Elateriformia</taxon>
        <taxon>Buprestoidea</taxon>
        <taxon>Buprestidae</taxon>
        <taxon>Agrilinae</taxon>
        <taxon>Agrilus</taxon>
    </lineage>
</organism>
<keyword evidence="11" id="KW-1185">Reference proteome</keyword>
<accession>A0A1W4WYF7</accession>
<name>A0A1W4WYF7_AGRPL</name>
<gene>
    <name evidence="12" type="primary">LOC108739492</name>
</gene>
<dbReference type="CDD" id="cd00371">
    <property type="entry name" value="HMA"/>
    <property type="match status" value="1"/>
</dbReference>
<dbReference type="InParanoid" id="A0A1W4WYF7"/>
<dbReference type="Gene3D" id="3.30.70.100">
    <property type="match status" value="1"/>
</dbReference>
<dbReference type="FunFam" id="2.60.40.200:FF:000006">
    <property type="entry name" value="Copper chaperone for superoxide dismutase"/>
    <property type="match status" value="1"/>
</dbReference>
<keyword evidence="6" id="KW-0560">Oxidoreductase</keyword>
<dbReference type="GO" id="GO:0004784">
    <property type="term" value="F:superoxide dismutase activity"/>
    <property type="evidence" value="ECO:0007669"/>
    <property type="project" value="UniProtKB-EC"/>
</dbReference>
<dbReference type="PROSITE" id="PS50846">
    <property type="entry name" value="HMA_2"/>
    <property type="match status" value="1"/>
</dbReference>
<protein>
    <recommendedName>
        <fullName evidence="2">superoxide dismutase</fullName>
        <ecNumber evidence="2">1.15.1.1</ecNumber>
    </recommendedName>
    <alternativeName>
        <fullName evidence="8">Superoxide dismutase copper chaperone</fullName>
    </alternativeName>
</protein>
<dbReference type="InterPro" id="IPR036423">
    <property type="entry name" value="SOD-like_Cu/Zn_dom_sf"/>
</dbReference>
<feature type="domain" description="HMA" evidence="10">
    <location>
        <begin position="2"/>
        <end position="64"/>
    </location>
</feature>
<dbReference type="GO" id="GO:0005507">
    <property type="term" value="F:copper ion binding"/>
    <property type="evidence" value="ECO:0007669"/>
    <property type="project" value="InterPro"/>
</dbReference>
<comment type="similarity">
    <text evidence="7">In the C-terminal section; belongs to the Cu-Zn superoxide dismutase family.</text>
</comment>
<dbReference type="InterPro" id="IPR024134">
    <property type="entry name" value="SOD_Cu/Zn_/chaperone"/>
</dbReference>
<dbReference type="Pfam" id="PF00080">
    <property type="entry name" value="Sod_Cu"/>
    <property type="match status" value="1"/>
</dbReference>
<dbReference type="PANTHER" id="PTHR10003">
    <property type="entry name" value="SUPEROXIDE DISMUTASE CU-ZN -RELATED"/>
    <property type="match status" value="1"/>
</dbReference>
<comment type="catalytic activity">
    <reaction evidence="9">
        <text>2 superoxide + 2 H(+) = H2O2 + O2</text>
        <dbReference type="Rhea" id="RHEA:20696"/>
        <dbReference type="ChEBI" id="CHEBI:15378"/>
        <dbReference type="ChEBI" id="CHEBI:15379"/>
        <dbReference type="ChEBI" id="CHEBI:16240"/>
        <dbReference type="ChEBI" id="CHEBI:18421"/>
        <dbReference type="EC" id="1.15.1.1"/>
    </reaction>
</comment>
<keyword evidence="5" id="KW-0049">Antioxidant</keyword>
<keyword evidence="4" id="KW-0862">Zinc</keyword>
<evidence type="ECO:0000259" key="10">
    <source>
        <dbReference type="PROSITE" id="PS50846"/>
    </source>
</evidence>
<reference evidence="12" key="1">
    <citation type="submission" date="2025-08" db="UniProtKB">
        <authorList>
            <consortium name="RefSeq"/>
        </authorList>
    </citation>
    <scope>IDENTIFICATION</scope>
    <source>
        <tissue evidence="12">Entire body</tissue>
    </source>
</reference>
<evidence type="ECO:0000256" key="5">
    <source>
        <dbReference type="ARBA" id="ARBA00022862"/>
    </source>
</evidence>
<evidence type="ECO:0000313" key="11">
    <source>
        <dbReference type="Proteomes" id="UP000192223"/>
    </source>
</evidence>
<dbReference type="Gene3D" id="2.60.40.200">
    <property type="entry name" value="Superoxide dismutase, copper/zinc binding domain"/>
    <property type="match status" value="1"/>
</dbReference>
<dbReference type="InterPro" id="IPR006121">
    <property type="entry name" value="HMA_dom"/>
</dbReference>
<dbReference type="KEGG" id="apln:108739492"/>
<dbReference type="FunCoup" id="A0A1W4WYF7">
    <property type="interactions" value="243"/>
</dbReference>
<comment type="cofactor">
    <cofactor evidence="1">
        <name>Cu(2+)</name>
        <dbReference type="ChEBI" id="CHEBI:29036"/>
    </cofactor>
</comment>
<dbReference type="RefSeq" id="XP_018328911.1">
    <property type="nucleotide sequence ID" value="XM_018473409.2"/>
</dbReference>
<dbReference type="Pfam" id="PF00403">
    <property type="entry name" value="HMA"/>
    <property type="match status" value="1"/>
</dbReference>
<dbReference type="InterPro" id="IPR036163">
    <property type="entry name" value="HMA_dom_sf"/>
</dbReference>
<dbReference type="InterPro" id="IPR001424">
    <property type="entry name" value="SOD_Cu_Zn_dom"/>
</dbReference>
<dbReference type="GeneID" id="108739492"/>
<evidence type="ECO:0000256" key="1">
    <source>
        <dbReference type="ARBA" id="ARBA00001973"/>
    </source>
</evidence>
<evidence type="ECO:0000256" key="6">
    <source>
        <dbReference type="ARBA" id="ARBA00023002"/>
    </source>
</evidence>
<evidence type="ECO:0000256" key="3">
    <source>
        <dbReference type="ARBA" id="ARBA00022723"/>
    </source>
</evidence>
<evidence type="ECO:0000256" key="4">
    <source>
        <dbReference type="ARBA" id="ARBA00022833"/>
    </source>
</evidence>
<keyword evidence="3" id="KW-0479">Metal-binding</keyword>
<dbReference type="SUPFAM" id="SSF49329">
    <property type="entry name" value="Cu,Zn superoxide dismutase-like"/>
    <property type="match status" value="1"/>
</dbReference>
<evidence type="ECO:0000256" key="8">
    <source>
        <dbReference type="ARBA" id="ARBA00032899"/>
    </source>
</evidence>
<sequence length="227" mass="23928">MSTKVEFAVQMTCDSCVKSVKKSLDVPGVSSVDVNLDTNTVVVDSTLRTEEILQKLQSTGRKAVVKGYAGTSAAVCVLEIGSGVVKGVVRFMQVDPNTCIIDGTIDGLNPGKHGLFVNECGDISNGCNNIGECFNPKLIKAGGDERIYGDLGIVAAEEDGRASFRLADCVVKVPEIIGRSLVVTELPTGGNRLACGVIARSSGLFQNPKTICSCDGITIWDEKNSPK</sequence>
<evidence type="ECO:0000256" key="9">
    <source>
        <dbReference type="ARBA" id="ARBA00049204"/>
    </source>
</evidence>
<proteinExistence type="inferred from homology"/>
<dbReference type="AlphaFoldDB" id="A0A1W4WYF7"/>
<evidence type="ECO:0000256" key="2">
    <source>
        <dbReference type="ARBA" id="ARBA00012682"/>
    </source>
</evidence>